<gene>
    <name evidence="1" type="ORF">SAMN04488109_1806</name>
</gene>
<dbReference type="InterPro" id="IPR036388">
    <property type="entry name" value="WH-like_DNA-bd_sf"/>
</dbReference>
<name>A0A1M5ML84_9BACT</name>
<dbReference type="AlphaFoldDB" id="A0A1M5ML84"/>
<protein>
    <recommendedName>
        <fullName evidence="3">NUMOD1 domain-containing protein</fullName>
    </recommendedName>
</protein>
<dbReference type="EMBL" id="FQWQ01000001">
    <property type="protein sequence ID" value="SHG78140.1"/>
    <property type="molecule type" value="Genomic_DNA"/>
</dbReference>
<dbReference type="SMART" id="SM00497">
    <property type="entry name" value="IENR1"/>
    <property type="match status" value="1"/>
</dbReference>
<dbReference type="RefSeq" id="WP_073132924.1">
    <property type="nucleotide sequence ID" value="NZ_FQWQ01000001.1"/>
</dbReference>
<dbReference type="Proteomes" id="UP000184212">
    <property type="component" value="Unassembled WGS sequence"/>
</dbReference>
<organism evidence="1 2">
    <name type="scientific">Chryseolinea serpens</name>
    <dbReference type="NCBI Taxonomy" id="947013"/>
    <lineage>
        <taxon>Bacteria</taxon>
        <taxon>Pseudomonadati</taxon>
        <taxon>Bacteroidota</taxon>
        <taxon>Cytophagia</taxon>
        <taxon>Cytophagales</taxon>
        <taxon>Fulvivirgaceae</taxon>
        <taxon>Chryseolinea</taxon>
    </lineage>
</organism>
<dbReference type="Gene3D" id="1.10.10.10">
    <property type="entry name" value="Winged helix-like DNA-binding domain superfamily/Winged helix DNA-binding domain"/>
    <property type="match status" value="1"/>
</dbReference>
<evidence type="ECO:0000313" key="1">
    <source>
        <dbReference type="EMBL" id="SHG78140.1"/>
    </source>
</evidence>
<evidence type="ECO:0000313" key="2">
    <source>
        <dbReference type="Proteomes" id="UP000184212"/>
    </source>
</evidence>
<proteinExistence type="predicted"/>
<reference evidence="1 2" key="1">
    <citation type="submission" date="2016-11" db="EMBL/GenBank/DDBJ databases">
        <authorList>
            <person name="Jaros S."/>
            <person name="Januszkiewicz K."/>
            <person name="Wedrychowicz H."/>
        </authorList>
    </citation>
    <scope>NUCLEOTIDE SEQUENCE [LARGE SCALE GENOMIC DNA]</scope>
    <source>
        <strain evidence="1 2">DSM 24574</strain>
    </source>
</reference>
<evidence type="ECO:0008006" key="3">
    <source>
        <dbReference type="Google" id="ProtNLM"/>
    </source>
</evidence>
<keyword evidence="2" id="KW-1185">Reference proteome</keyword>
<sequence>MGSESPAARGKLKTTGGFIWQYGNGPKRLDVEKHYASTKEHLRRISKAVAKYSIAGEYIRTYSSIAEAAREEAISGSRISDVANGKSKSAGGNIWRLVQI</sequence>
<dbReference type="SUPFAM" id="SSF64496">
    <property type="entry name" value="DNA-binding domain of intron-encoded endonucleases"/>
    <property type="match status" value="1"/>
</dbReference>
<accession>A0A1M5ML84</accession>
<dbReference type="InterPro" id="IPR003647">
    <property type="entry name" value="Intron_nuc_1_rpt"/>
</dbReference>